<dbReference type="GeneID" id="66074382"/>
<name>A0A9P7V0G5_9AGAR</name>
<reference evidence="2" key="1">
    <citation type="journal article" date="2021" name="Genome Biol. Evol.">
        <title>The assembled and annotated genome of the fairy-ring fungus Marasmius oreades.</title>
        <authorList>
            <person name="Hiltunen M."/>
            <person name="Ament-Velasquez S.L."/>
            <person name="Johannesson H."/>
        </authorList>
    </citation>
    <scope>NUCLEOTIDE SEQUENCE</scope>
    <source>
        <strain evidence="2">03SP1</strain>
    </source>
</reference>
<sequence>MQLSQLAFLVILHTAMAQVNVPSAADIAECGELGVLTYNLTDLPEGVDPKSVRKCAGHPGLPQITPEIAARDGAPVSTILGKRSCWYGTNPYGCSSGFCWKSCGSDGEWCFTAQNDGWGAYNTCNTNFDCNEDMTCAQGDCAGCGCSCHD</sequence>
<keyword evidence="1" id="KW-0732">Signal</keyword>
<evidence type="ECO:0000313" key="3">
    <source>
        <dbReference type="Proteomes" id="UP001049176"/>
    </source>
</evidence>
<dbReference type="KEGG" id="more:E1B28_005306"/>
<evidence type="ECO:0000256" key="1">
    <source>
        <dbReference type="SAM" id="SignalP"/>
    </source>
</evidence>
<gene>
    <name evidence="2" type="ORF">E1B28_005306</name>
</gene>
<comment type="caution">
    <text evidence="2">The sequence shown here is derived from an EMBL/GenBank/DDBJ whole genome shotgun (WGS) entry which is preliminary data.</text>
</comment>
<dbReference type="EMBL" id="CM032182">
    <property type="protein sequence ID" value="KAG7097998.1"/>
    <property type="molecule type" value="Genomic_DNA"/>
</dbReference>
<dbReference type="Proteomes" id="UP001049176">
    <property type="component" value="Chromosome 2"/>
</dbReference>
<keyword evidence="3" id="KW-1185">Reference proteome</keyword>
<protein>
    <recommendedName>
        <fullName evidence="4">IDI-2</fullName>
    </recommendedName>
</protein>
<feature type="chain" id="PRO_5040222439" description="IDI-2" evidence="1">
    <location>
        <begin position="18"/>
        <end position="150"/>
    </location>
</feature>
<evidence type="ECO:0008006" key="4">
    <source>
        <dbReference type="Google" id="ProtNLM"/>
    </source>
</evidence>
<organism evidence="2 3">
    <name type="scientific">Marasmius oreades</name>
    <name type="common">fairy-ring Marasmius</name>
    <dbReference type="NCBI Taxonomy" id="181124"/>
    <lineage>
        <taxon>Eukaryota</taxon>
        <taxon>Fungi</taxon>
        <taxon>Dikarya</taxon>
        <taxon>Basidiomycota</taxon>
        <taxon>Agaricomycotina</taxon>
        <taxon>Agaricomycetes</taxon>
        <taxon>Agaricomycetidae</taxon>
        <taxon>Agaricales</taxon>
        <taxon>Marasmiineae</taxon>
        <taxon>Marasmiaceae</taxon>
        <taxon>Marasmius</taxon>
    </lineage>
</organism>
<accession>A0A9P7V0G5</accession>
<dbReference type="OrthoDB" id="3005441at2759"/>
<dbReference type="RefSeq" id="XP_043014468.1">
    <property type="nucleotide sequence ID" value="XM_043149860.1"/>
</dbReference>
<feature type="signal peptide" evidence="1">
    <location>
        <begin position="1"/>
        <end position="17"/>
    </location>
</feature>
<evidence type="ECO:0000313" key="2">
    <source>
        <dbReference type="EMBL" id="KAG7097998.1"/>
    </source>
</evidence>
<dbReference type="AlphaFoldDB" id="A0A9P7V0G5"/>
<proteinExistence type="predicted"/>